<dbReference type="SUPFAM" id="SSF51206">
    <property type="entry name" value="cAMP-binding domain-like"/>
    <property type="match status" value="2"/>
</dbReference>
<feature type="non-terminal residue" evidence="2">
    <location>
        <position position="154"/>
    </location>
</feature>
<sequence length="154" mass="16741">GRALPASEMGPGHCFGEASLLGGASSVRTADVVAAESGYVMRLSKADFVRHLGHLDDMKNLWRIVVLRKTKLLRKLNHDKMLEVAKVLSREILHQGQVVIKKGDIGDKFYIIESGTCEVLGSNNEVLNRIEDGTPFGEAALLTASKRTATVKVT</sequence>
<name>A0A061SGF7_9CHLO</name>
<dbReference type="InterPro" id="IPR014710">
    <property type="entry name" value="RmlC-like_jellyroll"/>
</dbReference>
<evidence type="ECO:0000313" key="2">
    <source>
        <dbReference type="EMBL" id="JAC84237.1"/>
    </source>
</evidence>
<dbReference type="PRINTS" id="PR00103">
    <property type="entry name" value="CAMPKINASE"/>
</dbReference>
<dbReference type="InterPro" id="IPR000595">
    <property type="entry name" value="cNMP-bd_dom"/>
</dbReference>
<protein>
    <submittedName>
        <fullName evidence="2">Cgmp-dependent protein kinase</fullName>
    </submittedName>
</protein>
<evidence type="ECO:0000259" key="1">
    <source>
        <dbReference type="PROSITE" id="PS50042"/>
    </source>
</evidence>
<dbReference type="PANTHER" id="PTHR23011">
    <property type="entry name" value="CYCLIC NUCLEOTIDE-BINDING DOMAIN CONTAINING PROTEIN"/>
    <property type="match status" value="1"/>
</dbReference>
<dbReference type="PROSITE" id="PS50042">
    <property type="entry name" value="CNMP_BINDING_3"/>
    <property type="match status" value="2"/>
</dbReference>
<dbReference type="InterPro" id="IPR018490">
    <property type="entry name" value="cNMP-bd_dom_sf"/>
</dbReference>
<proteinExistence type="predicted"/>
<keyword evidence="2" id="KW-0808">Transferase</keyword>
<accession>A0A061SGF7</accession>
<feature type="domain" description="Cyclic nucleotide-binding" evidence="1">
    <location>
        <begin position="1"/>
        <end position="60"/>
    </location>
</feature>
<dbReference type="PROSITE" id="PS00889">
    <property type="entry name" value="CNMP_BINDING_2"/>
    <property type="match status" value="1"/>
</dbReference>
<feature type="non-terminal residue" evidence="2">
    <location>
        <position position="1"/>
    </location>
</feature>
<dbReference type="Pfam" id="PF00027">
    <property type="entry name" value="cNMP_binding"/>
    <property type="match status" value="1"/>
</dbReference>
<reference evidence="2" key="1">
    <citation type="submission" date="2014-05" db="EMBL/GenBank/DDBJ databases">
        <title>The transcriptome of the halophilic microalga Tetraselmis sp. GSL018 isolated from the Great Salt Lake, Utah.</title>
        <authorList>
            <person name="Jinkerson R.E."/>
            <person name="D'Adamo S."/>
            <person name="Posewitz M.C."/>
        </authorList>
    </citation>
    <scope>NUCLEOTIDE SEQUENCE</scope>
    <source>
        <strain evidence="2">GSL018</strain>
    </source>
</reference>
<gene>
    <name evidence="2" type="ORF">TSPGSL018_1482</name>
</gene>
<dbReference type="GO" id="GO:0016301">
    <property type="term" value="F:kinase activity"/>
    <property type="evidence" value="ECO:0007669"/>
    <property type="project" value="UniProtKB-KW"/>
</dbReference>
<organism evidence="2">
    <name type="scientific">Tetraselmis sp. GSL018</name>
    <dbReference type="NCBI Taxonomy" id="582737"/>
    <lineage>
        <taxon>Eukaryota</taxon>
        <taxon>Viridiplantae</taxon>
        <taxon>Chlorophyta</taxon>
        <taxon>core chlorophytes</taxon>
        <taxon>Chlorodendrophyceae</taxon>
        <taxon>Chlorodendrales</taxon>
        <taxon>Chlorodendraceae</taxon>
        <taxon>Tetraselmis</taxon>
    </lineage>
</organism>
<dbReference type="EMBL" id="GBEZ01000664">
    <property type="protein sequence ID" value="JAC84237.1"/>
    <property type="molecule type" value="Transcribed_RNA"/>
</dbReference>
<dbReference type="CDD" id="cd00038">
    <property type="entry name" value="CAP_ED"/>
    <property type="match status" value="1"/>
</dbReference>
<keyword evidence="2" id="KW-0418">Kinase</keyword>
<dbReference type="PANTHER" id="PTHR23011:SF28">
    <property type="entry name" value="CYCLIC NUCLEOTIDE-BINDING DOMAIN CONTAINING PROTEIN"/>
    <property type="match status" value="1"/>
</dbReference>
<dbReference type="AlphaFoldDB" id="A0A061SGF7"/>
<dbReference type="PROSITE" id="PS00888">
    <property type="entry name" value="CNMP_BINDING_1"/>
    <property type="match status" value="1"/>
</dbReference>
<feature type="domain" description="Cyclic nucleotide-binding" evidence="1">
    <location>
        <begin position="72"/>
        <end position="154"/>
    </location>
</feature>
<dbReference type="Gene3D" id="2.60.120.10">
    <property type="entry name" value="Jelly Rolls"/>
    <property type="match status" value="2"/>
</dbReference>
<dbReference type="InterPro" id="IPR018488">
    <property type="entry name" value="cNMP-bd_CS"/>
</dbReference>